<feature type="transmembrane region" description="Helical" evidence="9">
    <location>
        <begin position="92"/>
        <end position="112"/>
    </location>
</feature>
<keyword evidence="9" id="KW-0520">NAD</keyword>
<keyword evidence="9" id="KW-1278">Translocase</keyword>
<keyword evidence="4 9" id="KW-0813">Transport</keyword>
<dbReference type="GO" id="GO:0031966">
    <property type="term" value="C:mitochondrial membrane"/>
    <property type="evidence" value="ECO:0007669"/>
    <property type="project" value="UniProtKB-SubCell"/>
</dbReference>
<dbReference type="AlphaFoldDB" id="A0A0S2LTJ1"/>
<keyword evidence="9" id="KW-0679">Respiratory chain</keyword>
<geneLocation type="mitochondrion" evidence="10"/>
<dbReference type="InterPro" id="IPR038430">
    <property type="entry name" value="NDAH_ubi_oxred_su3_sf"/>
</dbReference>
<evidence type="ECO:0000313" key="10">
    <source>
        <dbReference type="EMBL" id="ALO64755.1"/>
    </source>
</evidence>
<gene>
    <name evidence="10" type="primary">ND3</name>
</gene>
<comment type="function">
    <text evidence="9">Core subunit of the mitochondrial membrane respiratory chain NADH dehydrogenase (Complex I) which catalyzes electron transfer from NADH through the respiratory chain, using ubiquinone as an electron acceptor. Essential for the catalytic activity of complex I.</text>
</comment>
<dbReference type="EC" id="7.1.1.2" evidence="9"/>
<protein>
    <recommendedName>
        <fullName evidence="3 9">NADH-ubiquinone oxidoreductase chain 3</fullName>
        <ecNumber evidence="9">7.1.1.2</ecNumber>
    </recommendedName>
</protein>
<dbReference type="PANTHER" id="PTHR11058">
    <property type="entry name" value="NADH-UBIQUINONE OXIDOREDUCTASE CHAIN 3"/>
    <property type="match status" value="1"/>
</dbReference>
<evidence type="ECO:0000256" key="6">
    <source>
        <dbReference type="ARBA" id="ARBA00022989"/>
    </source>
</evidence>
<feature type="transmembrane region" description="Helical" evidence="9">
    <location>
        <begin position="6"/>
        <end position="24"/>
    </location>
</feature>
<reference evidence="10" key="1">
    <citation type="submission" date="2015-06" db="EMBL/GenBank/DDBJ databases">
        <title>High-throughput detection of wild bee species with mitogenome skimming and resequencing (mt-S/R).</title>
        <authorList>
            <person name="Tang M."/>
            <person name="Hardman C."/>
            <person name="Ji Y."/>
            <person name="Meng G."/>
            <person name="Liu S."/>
            <person name="Tan M."/>
            <person name="Yang S."/>
            <person name="Yang C."/>
            <person name="Moss E."/>
            <person name="Nevard T."/>
            <person name="Potts S.G."/>
            <person name="Zhou X."/>
            <person name="Yu D.W."/>
        </authorList>
    </citation>
    <scope>NUCLEOTIDE SEQUENCE</scope>
</reference>
<dbReference type="PANTHER" id="PTHR11058:SF9">
    <property type="entry name" value="NADH-UBIQUINONE OXIDOREDUCTASE CHAIN 3"/>
    <property type="match status" value="1"/>
</dbReference>
<comment type="catalytic activity">
    <reaction evidence="8 9">
        <text>a ubiquinone + NADH + 5 H(+)(in) = a ubiquinol + NAD(+) + 4 H(+)(out)</text>
        <dbReference type="Rhea" id="RHEA:29091"/>
        <dbReference type="Rhea" id="RHEA-COMP:9565"/>
        <dbReference type="Rhea" id="RHEA-COMP:9566"/>
        <dbReference type="ChEBI" id="CHEBI:15378"/>
        <dbReference type="ChEBI" id="CHEBI:16389"/>
        <dbReference type="ChEBI" id="CHEBI:17976"/>
        <dbReference type="ChEBI" id="CHEBI:57540"/>
        <dbReference type="ChEBI" id="CHEBI:57945"/>
        <dbReference type="EC" id="7.1.1.2"/>
    </reaction>
</comment>
<comment type="similarity">
    <text evidence="2 9">Belongs to the complex I subunit 3 family.</text>
</comment>
<dbReference type="Pfam" id="PF00507">
    <property type="entry name" value="Oxidored_q4"/>
    <property type="match status" value="1"/>
</dbReference>
<evidence type="ECO:0000256" key="1">
    <source>
        <dbReference type="ARBA" id="ARBA00004370"/>
    </source>
</evidence>
<dbReference type="EMBL" id="KT164665">
    <property type="protein sequence ID" value="ALO64755.1"/>
    <property type="molecule type" value="Genomic_DNA"/>
</dbReference>
<accession>A0A0S2LTJ1</accession>
<organism evidence="10">
    <name type="scientific">Andrena nigroaenea</name>
    <dbReference type="NCBI Taxonomy" id="1126403"/>
    <lineage>
        <taxon>Eukaryota</taxon>
        <taxon>Metazoa</taxon>
        <taxon>Ecdysozoa</taxon>
        <taxon>Arthropoda</taxon>
        <taxon>Hexapoda</taxon>
        <taxon>Insecta</taxon>
        <taxon>Pterygota</taxon>
        <taxon>Neoptera</taxon>
        <taxon>Endopterygota</taxon>
        <taxon>Hymenoptera</taxon>
        <taxon>Apocrita</taxon>
        <taxon>Aculeata</taxon>
        <taxon>Apoidea</taxon>
        <taxon>Anthophila</taxon>
        <taxon>Andrenidae</taxon>
        <taxon>Andreninae</taxon>
        <taxon>Andrena</taxon>
    </lineage>
</organism>
<sequence length="116" mass="13862">MNIMIMSMVFIIIPILIITMNIVLTKMTQKNRKKMTPFECGFNPMTSPRLPFSIQFFLITLMFLIFDIEIMLIVPILPLIKYKIMLSTKLTFLTLLMILIISLWMEWMFSYLEWIN</sequence>
<dbReference type="InterPro" id="IPR000440">
    <property type="entry name" value="NADH_UbQ/plastoQ_OxRdtase_su3"/>
</dbReference>
<evidence type="ECO:0000256" key="7">
    <source>
        <dbReference type="ARBA" id="ARBA00023136"/>
    </source>
</evidence>
<evidence type="ECO:0000256" key="8">
    <source>
        <dbReference type="ARBA" id="ARBA00049551"/>
    </source>
</evidence>
<feature type="transmembrane region" description="Helical" evidence="9">
    <location>
        <begin position="56"/>
        <end position="80"/>
    </location>
</feature>
<keyword evidence="6 9" id="KW-1133">Transmembrane helix</keyword>
<keyword evidence="9 10" id="KW-0496">Mitochondrion</keyword>
<evidence type="ECO:0000256" key="2">
    <source>
        <dbReference type="ARBA" id="ARBA00008472"/>
    </source>
</evidence>
<keyword evidence="7 9" id="KW-0472">Membrane</keyword>
<evidence type="ECO:0000256" key="9">
    <source>
        <dbReference type="RuleBase" id="RU003640"/>
    </source>
</evidence>
<name>A0A0S2LTJ1_9HYME</name>
<proteinExistence type="inferred from homology"/>
<comment type="subcellular location">
    <subcellularLocation>
        <location evidence="1">Membrane</location>
    </subcellularLocation>
    <subcellularLocation>
        <location evidence="9">Mitochondrion membrane</location>
        <topology evidence="9">Multi-pass membrane protein</topology>
    </subcellularLocation>
</comment>
<keyword evidence="9" id="KW-0249">Electron transport</keyword>
<dbReference type="Gene3D" id="1.20.58.1610">
    <property type="entry name" value="NADH:ubiquinone/plastoquinone oxidoreductase, chain 3"/>
    <property type="match status" value="1"/>
</dbReference>
<evidence type="ECO:0000256" key="5">
    <source>
        <dbReference type="ARBA" id="ARBA00022692"/>
    </source>
</evidence>
<evidence type="ECO:0000256" key="3">
    <source>
        <dbReference type="ARBA" id="ARBA00021007"/>
    </source>
</evidence>
<dbReference type="GO" id="GO:0008137">
    <property type="term" value="F:NADH dehydrogenase (ubiquinone) activity"/>
    <property type="evidence" value="ECO:0007669"/>
    <property type="project" value="UniProtKB-UniRule"/>
</dbReference>
<keyword evidence="5 9" id="KW-0812">Transmembrane</keyword>
<keyword evidence="9" id="KW-0830">Ubiquinone</keyword>
<dbReference type="GO" id="GO:0030964">
    <property type="term" value="C:NADH dehydrogenase complex"/>
    <property type="evidence" value="ECO:0007669"/>
    <property type="project" value="TreeGrafter"/>
</dbReference>
<evidence type="ECO:0000256" key="4">
    <source>
        <dbReference type="ARBA" id="ARBA00022448"/>
    </source>
</evidence>